<gene>
    <name evidence="1" type="ORF">Pla123a_45770</name>
</gene>
<dbReference type="EMBL" id="SJPO01000014">
    <property type="protein sequence ID" value="TWT66879.1"/>
    <property type="molecule type" value="Genomic_DNA"/>
</dbReference>
<comment type="caution">
    <text evidence="1">The sequence shown here is derived from an EMBL/GenBank/DDBJ whole genome shotgun (WGS) entry which is preliminary data.</text>
</comment>
<organism evidence="1 2">
    <name type="scientific">Posidoniimonas polymericola</name>
    <dbReference type="NCBI Taxonomy" id="2528002"/>
    <lineage>
        <taxon>Bacteria</taxon>
        <taxon>Pseudomonadati</taxon>
        <taxon>Planctomycetota</taxon>
        <taxon>Planctomycetia</taxon>
        <taxon>Pirellulales</taxon>
        <taxon>Lacipirellulaceae</taxon>
        <taxon>Posidoniimonas</taxon>
    </lineage>
</organism>
<accession>A0A5C5XWK8</accession>
<name>A0A5C5XWK8_9BACT</name>
<proteinExistence type="predicted"/>
<keyword evidence="2" id="KW-1185">Reference proteome</keyword>
<evidence type="ECO:0000313" key="1">
    <source>
        <dbReference type="EMBL" id="TWT66879.1"/>
    </source>
</evidence>
<evidence type="ECO:0000313" key="2">
    <source>
        <dbReference type="Proteomes" id="UP000318478"/>
    </source>
</evidence>
<dbReference type="RefSeq" id="WP_146591289.1">
    <property type="nucleotide sequence ID" value="NZ_SJPO01000014.1"/>
</dbReference>
<dbReference type="AlphaFoldDB" id="A0A5C5XWK8"/>
<sequence>MKHKPRDPLLERATELLLRLTDEPPSGDGVAPDLLRHAAEVCGGLAQALSLPPPYELDQDERGLIVVQLKRALRGAAFLRGGLTGAAADVLRDEVNAIQGEILDLLRRARPSPGGRP</sequence>
<dbReference type="Proteomes" id="UP000318478">
    <property type="component" value="Unassembled WGS sequence"/>
</dbReference>
<reference evidence="1 2" key="1">
    <citation type="submission" date="2019-02" db="EMBL/GenBank/DDBJ databases">
        <title>Deep-cultivation of Planctomycetes and their phenomic and genomic characterization uncovers novel biology.</title>
        <authorList>
            <person name="Wiegand S."/>
            <person name="Jogler M."/>
            <person name="Boedeker C."/>
            <person name="Pinto D."/>
            <person name="Vollmers J."/>
            <person name="Rivas-Marin E."/>
            <person name="Kohn T."/>
            <person name="Peeters S.H."/>
            <person name="Heuer A."/>
            <person name="Rast P."/>
            <person name="Oberbeckmann S."/>
            <person name="Bunk B."/>
            <person name="Jeske O."/>
            <person name="Meyerdierks A."/>
            <person name="Storesund J.E."/>
            <person name="Kallscheuer N."/>
            <person name="Luecker S."/>
            <person name="Lage O.M."/>
            <person name="Pohl T."/>
            <person name="Merkel B.J."/>
            <person name="Hornburger P."/>
            <person name="Mueller R.-W."/>
            <person name="Bruemmer F."/>
            <person name="Labrenz M."/>
            <person name="Spormann A.M."/>
            <person name="Op Den Camp H."/>
            <person name="Overmann J."/>
            <person name="Amann R."/>
            <person name="Jetten M.S.M."/>
            <person name="Mascher T."/>
            <person name="Medema M.H."/>
            <person name="Devos D.P."/>
            <person name="Kaster A.-K."/>
            <person name="Ovreas L."/>
            <person name="Rohde M."/>
            <person name="Galperin M.Y."/>
            <person name="Jogler C."/>
        </authorList>
    </citation>
    <scope>NUCLEOTIDE SEQUENCE [LARGE SCALE GENOMIC DNA]</scope>
    <source>
        <strain evidence="1 2">Pla123a</strain>
    </source>
</reference>
<protein>
    <submittedName>
        <fullName evidence="1">Uncharacterized protein</fullName>
    </submittedName>
</protein>